<comment type="caution">
    <text evidence="3">The sequence shown here is derived from an EMBL/GenBank/DDBJ whole genome shotgun (WGS) entry which is preliminary data.</text>
</comment>
<protein>
    <submittedName>
        <fullName evidence="3">Amidohydrolase family protein</fullName>
    </submittedName>
</protein>
<dbReference type="AlphaFoldDB" id="A0A9X1DG53"/>
<evidence type="ECO:0000313" key="4">
    <source>
        <dbReference type="Proteomes" id="UP001138757"/>
    </source>
</evidence>
<dbReference type="Gene3D" id="3.20.20.140">
    <property type="entry name" value="Metal-dependent hydrolases"/>
    <property type="match status" value="1"/>
</dbReference>
<reference evidence="3" key="1">
    <citation type="submission" date="2021-05" db="EMBL/GenBank/DDBJ databases">
        <title>Genome of Sphingobium sp. strain.</title>
        <authorList>
            <person name="Fan R."/>
        </authorList>
    </citation>
    <scope>NUCLEOTIDE SEQUENCE</scope>
    <source>
        <strain evidence="3">H33</strain>
    </source>
</reference>
<dbReference type="CDD" id="cd01300">
    <property type="entry name" value="YtcJ_like"/>
    <property type="match status" value="1"/>
</dbReference>
<sequence>MRRHLISLALGIAAIAISSPALPQSPAQPAISADLILQNGRLLIPGGWATAMAVAHGTIVAIGDDVAMTPYRTSSTKVIDLGGKMVMPGLHDMHVHPGGAGMQFFQCALPHDAKPAELLNIVSGCVKNAKPGDWITGRAYEAASFGKTPPNKAMLDKIAPNNPVMLNDISGHSNWANSAALKLAGITRDTPNPPNGIIERDAKGEPTGLLRESASNLVSRNIPPATRERHAEALKKGLDSLLAQGITAFDDALLTTTTAQAYSDLSDKGELKQRVRGCLFYVDQNLLKLRNYYARPRFTPSCIKMQLDGVPTDSHTAAMLEPYMPLPGAKAGDEIREKGLLMVDQAKLNALVVEFDREGLTVKFHAAGDAAVRAGLDAIAAARKANGFNHNYHNVAHNSFVNMDDIRRAKSIEATFEFSPYLLSPSPIMDDIEKAVRPDLMSRWIPIKDALDAGAMVVPGSDWPVTTSVSPWYALETMVTRQAPGGGGKVLGPEERITLKQAVELFTIASARQGNFDYATGSLETGKFADFVVIDRNIFEVPITDVHNTKVLMTYIEGEKVYDAATAPAGN</sequence>
<dbReference type="SUPFAM" id="SSF51338">
    <property type="entry name" value="Composite domain of metallo-dependent hydrolases"/>
    <property type="match status" value="1"/>
</dbReference>
<dbReference type="PANTHER" id="PTHR22642:SF2">
    <property type="entry name" value="PROTEIN LONG AFTER FAR-RED 3"/>
    <property type="match status" value="1"/>
</dbReference>
<dbReference type="InterPro" id="IPR032466">
    <property type="entry name" value="Metal_Hydrolase"/>
</dbReference>
<dbReference type="EMBL" id="JAHGAW010000016">
    <property type="protein sequence ID" value="MBT2189274.1"/>
    <property type="molecule type" value="Genomic_DNA"/>
</dbReference>
<dbReference type="Proteomes" id="UP001138757">
    <property type="component" value="Unassembled WGS sequence"/>
</dbReference>
<gene>
    <name evidence="3" type="ORF">KK488_20175</name>
</gene>
<organism evidence="3 4">
    <name type="scientific">Sphingobium nicotianae</name>
    <dbReference type="NCBI Taxonomy" id="2782607"/>
    <lineage>
        <taxon>Bacteria</taxon>
        <taxon>Pseudomonadati</taxon>
        <taxon>Pseudomonadota</taxon>
        <taxon>Alphaproteobacteria</taxon>
        <taxon>Sphingomonadales</taxon>
        <taxon>Sphingomonadaceae</taxon>
        <taxon>Sphingobium</taxon>
    </lineage>
</organism>
<dbReference type="PANTHER" id="PTHR22642">
    <property type="entry name" value="IMIDAZOLONEPROPIONASE"/>
    <property type="match status" value="1"/>
</dbReference>
<dbReference type="InterPro" id="IPR033932">
    <property type="entry name" value="YtcJ-like"/>
</dbReference>
<name>A0A9X1DG53_9SPHN</name>
<evidence type="ECO:0000259" key="2">
    <source>
        <dbReference type="Pfam" id="PF07969"/>
    </source>
</evidence>
<evidence type="ECO:0000313" key="3">
    <source>
        <dbReference type="EMBL" id="MBT2189274.1"/>
    </source>
</evidence>
<feature type="chain" id="PRO_5040871780" evidence="1">
    <location>
        <begin position="24"/>
        <end position="571"/>
    </location>
</feature>
<accession>A0A9X1DG53</accession>
<keyword evidence="4" id="KW-1185">Reference proteome</keyword>
<dbReference type="InterPro" id="IPR011059">
    <property type="entry name" value="Metal-dep_hydrolase_composite"/>
</dbReference>
<dbReference type="Pfam" id="PF07969">
    <property type="entry name" value="Amidohydro_3"/>
    <property type="match status" value="1"/>
</dbReference>
<proteinExistence type="predicted"/>
<dbReference type="Gene3D" id="3.10.310.70">
    <property type="match status" value="1"/>
</dbReference>
<dbReference type="SUPFAM" id="SSF51556">
    <property type="entry name" value="Metallo-dependent hydrolases"/>
    <property type="match status" value="1"/>
</dbReference>
<feature type="domain" description="Amidohydrolase 3" evidence="2">
    <location>
        <begin position="77"/>
        <end position="562"/>
    </location>
</feature>
<feature type="signal peptide" evidence="1">
    <location>
        <begin position="1"/>
        <end position="23"/>
    </location>
</feature>
<evidence type="ECO:0000256" key="1">
    <source>
        <dbReference type="SAM" id="SignalP"/>
    </source>
</evidence>
<keyword evidence="1" id="KW-0732">Signal</keyword>
<dbReference type="InterPro" id="IPR013108">
    <property type="entry name" value="Amidohydro_3"/>
</dbReference>
<dbReference type="GO" id="GO:0016810">
    <property type="term" value="F:hydrolase activity, acting on carbon-nitrogen (but not peptide) bonds"/>
    <property type="evidence" value="ECO:0007669"/>
    <property type="project" value="InterPro"/>
</dbReference>
<dbReference type="Gene3D" id="2.30.40.10">
    <property type="entry name" value="Urease, subunit C, domain 1"/>
    <property type="match status" value="1"/>
</dbReference>